<evidence type="ECO:0000313" key="6">
    <source>
        <dbReference type="EMBL" id="CAI6363919.1"/>
    </source>
</evidence>
<dbReference type="Pfam" id="PF02902">
    <property type="entry name" value="Peptidase_C48"/>
    <property type="match status" value="1"/>
</dbReference>
<gene>
    <name evidence="6" type="ORF">MEUPH1_LOCUS18805</name>
</gene>
<dbReference type="GO" id="GO:0006508">
    <property type="term" value="P:proteolysis"/>
    <property type="evidence" value="ECO:0007669"/>
    <property type="project" value="UniProtKB-KW"/>
</dbReference>
<sequence length="201" mass="23682">MAAHHDDTRFYVTDIVINDYMKLIVERFPSVYAFDTFFYWYNAVKRWTKKLNIFSKSKLLIPININEMGYKYWVLVCVNVLQKQICYYDSINTRDVYGCSNKILTYLSYEHSHKLGNPLPIEEWGVQMPGNPKQNNGFHSGAFICMFAYYLAHDQAFNFTQADMWSFSMLMACELTLKKILTSEEQIKSELADNSHLKLER</sequence>
<reference evidence="6 7" key="1">
    <citation type="submission" date="2023-01" db="EMBL/GenBank/DDBJ databases">
        <authorList>
            <person name="Whitehead M."/>
        </authorList>
    </citation>
    <scope>NUCLEOTIDE SEQUENCE [LARGE SCALE GENOMIC DNA]</scope>
</reference>
<dbReference type="Proteomes" id="UP001160148">
    <property type="component" value="Unassembled WGS sequence"/>
</dbReference>
<dbReference type="PANTHER" id="PTHR12606:SF141">
    <property type="entry name" value="GH15225P-RELATED"/>
    <property type="match status" value="1"/>
</dbReference>
<evidence type="ECO:0000313" key="7">
    <source>
        <dbReference type="Proteomes" id="UP001160148"/>
    </source>
</evidence>
<dbReference type="Gene3D" id="3.40.395.10">
    <property type="entry name" value="Adenoviral Proteinase, Chain A"/>
    <property type="match status" value="1"/>
</dbReference>
<keyword evidence="7" id="KW-1185">Reference proteome</keyword>
<evidence type="ECO:0000256" key="1">
    <source>
        <dbReference type="ARBA" id="ARBA00005234"/>
    </source>
</evidence>
<evidence type="ECO:0000256" key="3">
    <source>
        <dbReference type="ARBA" id="ARBA00022801"/>
    </source>
</evidence>
<keyword evidence="2" id="KW-0645">Protease</keyword>
<comment type="similarity">
    <text evidence="1">Belongs to the peptidase C48 family.</text>
</comment>
<dbReference type="InterPro" id="IPR003653">
    <property type="entry name" value="Peptidase_C48_C"/>
</dbReference>
<dbReference type="AlphaFoldDB" id="A0AAV0X613"/>
<evidence type="ECO:0000256" key="4">
    <source>
        <dbReference type="ARBA" id="ARBA00022807"/>
    </source>
</evidence>
<dbReference type="GO" id="GO:0005634">
    <property type="term" value="C:nucleus"/>
    <property type="evidence" value="ECO:0007669"/>
    <property type="project" value="TreeGrafter"/>
</dbReference>
<accession>A0AAV0X613</accession>
<evidence type="ECO:0000259" key="5">
    <source>
        <dbReference type="PROSITE" id="PS50600"/>
    </source>
</evidence>
<keyword evidence="3" id="KW-0378">Hydrolase</keyword>
<dbReference type="PROSITE" id="PS50600">
    <property type="entry name" value="ULP_PROTEASE"/>
    <property type="match status" value="1"/>
</dbReference>
<proteinExistence type="inferred from homology"/>
<dbReference type="GO" id="GO:0016929">
    <property type="term" value="F:deSUMOylase activity"/>
    <property type="evidence" value="ECO:0007669"/>
    <property type="project" value="TreeGrafter"/>
</dbReference>
<evidence type="ECO:0000256" key="2">
    <source>
        <dbReference type="ARBA" id="ARBA00022670"/>
    </source>
</evidence>
<dbReference type="PANTHER" id="PTHR12606">
    <property type="entry name" value="SENTRIN/SUMO-SPECIFIC PROTEASE"/>
    <property type="match status" value="1"/>
</dbReference>
<comment type="caution">
    <text evidence="6">The sequence shown here is derived from an EMBL/GenBank/DDBJ whole genome shotgun (WGS) entry which is preliminary data.</text>
</comment>
<dbReference type="EMBL" id="CARXXK010000003">
    <property type="protein sequence ID" value="CAI6363919.1"/>
    <property type="molecule type" value="Genomic_DNA"/>
</dbReference>
<keyword evidence="4" id="KW-0788">Thiol protease</keyword>
<feature type="domain" description="Ubiquitin-like protease family profile" evidence="5">
    <location>
        <begin position="1"/>
        <end position="151"/>
    </location>
</feature>
<dbReference type="GO" id="GO:0016926">
    <property type="term" value="P:protein desumoylation"/>
    <property type="evidence" value="ECO:0007669"/>
    <property type="project" value="TreeGrafter"/>
</dbReference>
<dbReference type="InterPro" id="IPR038765">
    <property type="entry name" value="Papain-like_cys_pep_sf"/>
</dbReference>
<dbReference type="SUPFAM" id="SSF54001">
    <property type="entry name" value="Cysteine proteinases"/>
    <property type="match status" value="1"/>
</dbReference>
<protein>
    <recommendedName>
        <fullName evidence="5">Ubiquitin-like protease family profile domain-containing protein</fullName>
    </recommendedName>
</protein>
<organism evidence="6 7">
    <name type="scientific">Macrosiphum euphorbiae</name>
    <name type="common">potato aphid</name>
    <dbReference type="NCBI Taxonomy" id="13131"/>
    <lineage>
        <taxon>Eukaryota</taxon>
        <taxon>Metazoa</taxon>
        <taxon>Ecdysozoa</taxon>
        <taxon>Arthropoda</taxon>
        <taxon>Hexapoda</taxon>
        <taxon>Insecta</taxon>
        <taxon>Pterygota</taxon>
        <taxon>Neoptera</taxon>
        <taxon>Paraneoptera</taxon>
        <taxon>Hemiptera</taxon>
        <taxon>Sternorrhyncha</taxon>
        <taxon>Aphidomorpha</taxon>
        <taxon>Aphidoidea</taxon>
        <taxon>Aphididae</taxon>
        <taxon>Macrosiphini</taxon>
        <taxon>Macrosiphum</taxon>
    </lineage>
</organism>
<name>A0AAV0X613_9HEMI</name>